<accession>A0ABU9HSB1</accession>
<keyword evidence="2" id="KW-1185">Reference proteome</keyword>
<dbReference type="EMBL" id="JBBYHR010000001">
    <property type="protein sequence ID" value="MEL1242802.1"/>
    <property type="molecule type" value="Genomic_DNA"/>
</dbReference>
<dbReference type="Proteomes" id="UP001464555">
    <property type="component" value="Unassembled WGS sequence"/>
</dbReference>
<gene>
    <name evidence="1" type="ORF">AAEO56_00900</name>
</gene>
<name>A0ABU9HSB1_9FLAO</name>
<dbReference type="RefSeq" id="WP_341695127.1">
    <property type="nucleotide sequence ID" value="NZ_JBBYHR010000001.1"/>
</dbReference>
<evidence type="ECO:0000313" key="2">
    <source>
        <dbReference type="Proteomes" id="UP001464555"/>
    </source>
</evidence>
<evidence type="ECO:0000313" key="1">
    <source>
        <dbReference type="EMBL" id="MEL1242802.1"/>
    </source>
</evidence>
<protein>
    <submittedName>
        <fullName evidence="1">Baseplate J/gp47 family protein</fullName>
    </submittedName>
</protein>
<sequence>MKITNNGLSREERQARSIINKPFSVIDNNEVSLFEQARKIAGFLHYYNVDGTREGYFDEILTDLSEPEKIYGQTPGTHSGGYMEPSQALLLIFIENLHHTTAQFNEKWKEYPVWYMESILKAKPLPMKGNKVWLSFSKKPFENVTVKEDTRFVTVNKEDKPLYYKLKEDIELLDTVVEKAYMLSLEKDRNRYPESHFDFVTGLRLQEVIAGQAGPKATPKLRTIGVKLTSPALLLREGKRSVNITFYSQNKWEDIVKQGMDAFLKVHPETLLMSHEEMFKTIISEFTRDMFFLTISTTEGWTKVESYSVTPGEEDSLILDFTLPESFPATTGCTFEKHGFSCKYPKLNIHLNFDAWLYPYSWIRHFLIVKVSIASSARGITGLQVYNELGQVDVSKPFPPFGIHNEKGAWLAIGNYEMAIKNTKSVDVDIQWRQLPEDEKGLQGYYSEYNKGIDNTSFRLRSAFLADHNWKETPERSEYYLFSSVGKPQGEMPVPDNLLANHTLLHGIDVSKMPPVGIDEKDYSYVPMARSGYLNFVLVSPDIGFGEADHRRLFAEQLMKNARKDQKYPTINSPMTPLVERITLNYRSEDMIDLLEKSDNNSVVDSILPLDTLRTFPENENKPIPFAVEIEESNLLLALRDVVPGKVLNLYFSFIPSLEEVAESNIPGIRWYIGNSRNWKLMPHSFVQKDETRRLSVEGRIQFLMPESIAPSLFDNDGLLWIRAGLVMMGKTIIPKLKDIYTNAALLCLDIDLNSNEKVPFKHITAPLEPEKNIPGVTSFSRISTFHEGREAEDPKDMLMRISEHITHQGRAVTLRDYERITLQAFHDIARVKCYRGSSDTEDTSVFVAVLPFSRSEMPLVSNYVMVNIQRYLRKLSSAYVANIRVINPVYQEILVRAVLKFNGEYLSESRRKLLIQKIDEVIAPWLEKGEIPSFGHAVAVKKLHNAITKEFKQDIEITDLEVLRFEKEGDKYVINACTDIDDLIKPSQPNVIFVPAKEHFIYIDGHDVNMIDDFGIDEMTLGDTFIIK</sequence>
<reference evidence="1 2" key="1">
    <citation type="submission" date="2024-04" db="EMBL/GenBank/DDBJ databases">
        <title>Flavobacterium sp. DGU11 16S ribosomal RNA gene Genome sequencing and assembly.</title>
        <authorList>
            <person name="Park S."/>
        </authorList>
    </citation>
    <scope>NUCLEOTIDE SEQUENCE [LARGE SCALE GENOMIC DNA]</scope>
    <source>
        <strain evidence="1 2">DGU11</strain>
    </source>
</reference>
<comment type="caution">
    <text evidence="1">The sequence shown here is derived from an EMBL/GenBank/DDBJ whole genome shotgun (WGS) entry which is preliminary data.</text>
</comment>
<dbReference type="Gene3D" id="3.30.300.200">
    <property type="match status" value="1"/>
</dbReference>
<organism evidence="1 2">
    <name type="scientific">Flavobacterium arundinis</name>
    <dbReference type="NCBI Taxonomy" id="3139143"/>
    <lineage>
        <taxon>Bacteria</taxon>
        <taxon>Pseudomonadati</taxon>
        <taxon>Bacteroidota</taxon>
        <taxon>Flavobacteriia</taxon>
        <taxon>Flavobacteriales</taxon>
        <taxon>Flavobacteriaceae</taxon>
        <taxon>Flavobacterium</taxon>
    </lineage>
</organism>
<proteinExistence type="predicted"/>